<gene>
    <name evidence="1" type="ORF">EDM58_20535</name>
</gene>
<evidence type="ECO:0000313" key="1">
    <source>
        <dbReference type="EMBL" id="RNB74086.1"/>
    </source>
</evidence>
<accession>A0A3M8CEA3</accession>
<name>A0A3M8CEA3_9BACL</name>
<sequence>MAKGKKIKKDKRNHPNQVNLKIVTSQTCQVCKQQCSRGLAYLEKMSQPGTIGFGVPCILTQKTSAAK</sequence>
<evidence type="ECO:0000313" key="2">
    <source>
        <dbReference type="Proteomes" id="UP000281915"/>
    </source>
</evidence>
<dbReference type="AlphaFoldDB" id="A0A3M8CEA3"/>
<dbReference type="Proteomes" id="UP000281915">
    <property type="component" value="Unassembled WGS sequence"/>
</dbReference>
<comment type="caution">
    <text evidence="1">The sequence shown here is derived from an EMBL/GenBank/DDBJ whole genome shotgun (WGS) entry which is preliminary data.</text>
</comment>
<dbReference type="RefSeq" id="WP_122914978.1">
    <property type="nucleotide sequence ID" value="NZ_RHHT01000053.1"/>
</dbReference>
<proteinExistence type="predicted"/>
<dbReference type="EMBL" id="RHHT01000053">
    <property type="protein sequence ID" value="RNB74086.1"/>
    <property type="molecule type" value="Genomic_DNA"/>
</dbReference>
<organism evidence="1 2">
    <name type="scientific">Brevibacillus panacihumi</name>
    <dbReference type="NCBI Taxonomy" id="497735"/>
    <lineage>
        <taxon>Bacteria</taxon>
        <taxon>Bacillati</taxon>
        <taxon>Bacillota</taxon>
        <taxon>Bacilli</taxon>
        <taxon>Bacillales</taxon>
        <taxon>Paenibacillaceae</taxon>
        <taxon>Brevibacillus</taxon>
    </lineage>
</organism>
<reference evidence="1 2" key="1">
    <citation type="submission" date="2018-10" db="EMBL/GenBank/DDBJ databases">
        <title>Phylogenomics of Brevibacillus.</title>
        <authorList>
            <person name="Dunlap C."/>
        </authorList>
    </citation>
    <scope>NUCLEOTIDE SEQUENCE [LARGE SCALE GENOMIC DNA]</scope>
    <source>
        <strain evidence="1 2">JCM 15085</strain>
    </source>
</reference>
<protein>
    <submittedName>
        <fullName evidence="1">Uncharacterized protein</fullName>
    </submittedName>
</protein>